<organism evidence="1 2">
    <name type="scientific">Pseudogemmobacter faecipullorum</name>
    <dbReference type="NCBI Taxonomy" id="2755041"/>
    <lineage>
        <taxon>Bacteria</taxon>
        <taxon>Pseudomonadati</taxon>
        <taxon>Pseudomonadota</taxon>
        <taxon>Alphaproteobacteria</taxon>
        <taxon>Rhodobacterales</taxon>
        <taxon>Paracoccaceae</taxon>
        <taxon>Pseudogemmobacter</taxon>
    </lineage>
</organism>
<dbReference type="Proteomes" id="UP001198571">
    <property type="component" value="Unassembled WGS sequence"/>
</dbReference>
<proteinExistence type="predicted"/>
<comment type="caution">
    <text evidence="1">The sequence shown here is derived from an EMBL/GenBank/DDBJ whole genome shotgun (WGS) entry which is preliminary data.</text>
</comment>
<dbReference type="Gene3D" id="2.60.40.2700">
    <property type="match status" value="1"/>
</dbReference>
<evidence type="ECO:0000313" key="2">
    <source>
        <dbReference type="Proteomes" id="UP001198571"/>
    </source>
</evidence>
<protein>
    <recommendedName>
        <fullName evidence="3">Phage tail protein</fullName>
    </recommendedName>
</protein>
<dbReference type="Gene3D" id="4.10.410.40">
    <property type="match status" value="1"/>
</dbReference>
<reference evidence="1 2" key="1">
    <citation type="submission" date="2020-07" db="EMBL/GenBank/DDBJ databases">
        <title>Pseudogemmobacter sp. nov., isolated from poultry manure in Taiwan.</title>
        <authorList>
            <person name="Lin S.-Y."/>
            <person name="Tang Y.-S."/>
            <person name="Young C.-C."/>
        </authorList>
    </citation>
    <scope>NUCLEOTIDE SEQUENCE [LARGE SCALE GENOMIC DNA]</scope>
    <source>
        <strain evidence="1 2">CC-YST710</strain>
    </source>
</reference>
<gene>
    <name evidence="1" type="ORF">H0485_20485</name>
</gene>
<keyword evidence="2" id="KW-1185">Reference proteome</keyword>
<dbReference type="RefSeq" id="WP_226937770.1">
    <property type="nucleotide sequence ID" value="NZ_JACDXX010000045.1"/>
</dbReference>
<dbReference type="EMBL" id="JACDXX010000045">
    <property type="protein sequence ID" value="MCB5412349.1"/>
    <property type="molecule type" value="Genomic_DNA"/>
</dbReference>
<evidence type="ECO:0000313" key="1">
    <source>
        <dbReference type="EMBL" id="MCB5412349.1"/>
    </source>
</evidence>
<evidence type="ECO:0008006" key="3">
    <source>
        <dbReference type="Google" id="ProtNLM"/>
    </source>
</evidence>
<name>A0ABS8CSL7_9RHOB</name>
<accession>A0ABS8CSL7</accession>
<sequence>MSASSGVTLGYGTTIRIGRGTGPVVFTLLRGAEEAQFPDQTPADVDTTWLGSPGGTEESIRGLKPVATINLPLQYVPGSEIDLLLTELEQAGSDEDIILEITPSGGGAHTWAAYVNSYRMTSATAKDKKMAEVVFKVKAKIATGAPSAPVNTVLPAISGTPKVGSVLTGWPGVWPVSGTLAFQWQLGTGGVFSNVAGATGQTYTPVAGDVGKTPRMLVTNTNGTGSTTATSAPAAAVVA</sequence>